<evidence type="ECO:0000256" key="1">
    <source>
        <dbReference type="SAM" id="MobiDB-lite"/>
    </source>
</evidence>
<dbReference type="Proteomes" id="UP000018853">
    <property type="component" value="Unassembled WGS sequence"/>
</dbReference>
<dbReference type="AlphaFoldDB" id="W1X744"/>
<protein>
    <submittedName>
        <fullName evidence="2">Uncharacterized protein</fullName>
    </submittedName>
</protein>
<gene>
    <name evidence="2" type="ORF">Q609_ECAC01269G0001</name>
</gene>
<feature type="region of interest" description="Disordered" evidence="1">
    <location>
        <begin position="1"/>
        <end position="33"/>
    </location>
</feature>
<evidence type="ECO:0000313" key="3">
    <source>
        <dbReference type="Proteomes" id="UP000018853"/>
    </source>
</evidence>
<name>W1X744_ECOLX</name>
<evidence type="ECO:0000313" key="2">
    <source>
        <dbReference type="EMBL" id="ETJ25265.1"/>
    </source>
</evidence>
<dbReference type="EMBL" id="AZLZ01001269">
    <property type="protein sequence ID" value="ETJ25265.1"/>
    <property type="molecule type" value="Genomic_DNA"/>
</dbReference>
<sequence>MANQNAYPKPDASQGYYKLPQSRPSGYHRNKPS</sequence>
<organism evidence="2 3">
    <name type="scientific">Escherichia coli DORA_A_5_14_21</name>
    <dbReference type="NCBI Taxonomy" id="1403943"/>
    <lineage>
        <taxon>Bacteria</taxon>
        <taxon>Pseudomonadati</taxon>
        <taxon>Pseudomonadota</taxon>
        <taxon>Gammaproteobacteria</taxon>
        <taxon>Enterobacterales</taxon>
        <taxon>Enterobacteriaceae</taxon>
        <taxon>Escherichia</taxon>
    </lineage>
</organism>
<proteinExistence type="predicted"/>
<feature type="non-terminal residue" evidence="2">
    <location>
        <position position="33"/>
    </location>
</feature>
<reference evidence="2 3" key="1">
    <citation type="submission" date="2013-12" db="EMBL/GenBank/DDBJ databases">
        <title>A Varibaculum cambriense genome reconstructed from a premature infant gut community with otherwise low bacterial novelty that shifts toward anaerobic metabolism during the third week of life.</title>
        <authorList>
            <person name="Brown C.T."/>
            <person name="Sharon I."/>
            <person name="Thomas B.C."/>
            <person name="Castelle C.J."/>
            <person name="Morowitz M.J."/>
            <person name="Banfield J.F."/>
        </authorList>
    </citation>
    <scope>NUCLEOTIDE SEQUENCE [LARGE SCALE GENOMIC DNA]</scope>
    <source>
        <strain evidence="3">DORA_A_5_14_21</strain>
    </source>
</reference>
<comment type="caution">
    <text evidence="2">The sequence shown here is derived from an EMBL/GenBank/DDBJ whole genome shotgun (WGS) entry which is preliminary data.</text>
</comment>
<accession>W1X744</accession>